<keyword evidence="6" id="KW-1185">Reference proteome</keyword>
<feature type="domain" description="U3 small nucleolar RNA-associated protein 20 C-terminal" evidence="4">
    <location>
        <begin position="2436"/>
        <end position="2782"/>
    </location>
</feature>
<evidence type="ECO:0000313" key="5">
    <source>
        <dbReference type="EMBL" id="KAG8180889.1"/>
    </source>
</evidence>
<evidence type="ECO:0000259" key="4">
    <source>
        <dbReference type="Pfam" id="PF23099"/>
    </source>
</evidence>
<dbReference type="InterPro" id="IPR011430">
    <property type="entry name" value="UTP20_N"/>
</dbReference>
<dbReference type="Proteomes" id="UP000827092">
    <property type="component" value="Unassembled WGS sequence"/>
</dbReference>
<feature type="domain" description="U3 small nucleolar RNA-associated protein 20 N-terminal" evidence="2">
    <location>
        <begin position="975"/>
        <end position="1630"/>
    </location>
</feature>
<feature type="domain" description="U3 small nucleolar RNA-associated protein 20" evidence="3">
    <location>
        <begin position="1873"/>
        <end position="2089"/>
    </location>
</feature>
<sequence>MKPKPVSHKQSNTFKFQTFAKQLENIDVSIFRRELPPSPDGKNSHFWEAFEKWRDLDYSNDFEEFRKDIGEEIVILDQVVHWKNKIAEVLLKYLGKEESLAIPAILELTIAFARDLQEDFYKDYFTEFFSVITSQFKTKETDLLEKLFVCLAYLFKFLWKNMVKDFERVYSLFSSLLSNTNKEYIRTFACLSFAFLLRKVFASRSTHVHAKTEKVIFIFKELQRNSTQTSGVGQLWFEVMKGVKEQFHSCIEKVFEMLLKLLGNEELSPDLIEESLVQTVTSMASHTTQKQCVVVQNIFCKVLTELLNSIETGDSNDFKIKHLDRLLHLLLLWIQFKDGKLITSENALMEVLVKVCSLKHLPEYCMKSVVALTSSVMLTSCVDIPIDKLNLIISQIFRHSDEISIIFTRSMFDYGMFEKDILPTFFSSCLTMFNDKDESRKYKALEILSETVTVLKPVIATGEDIKSFTKLYLNVPPSKEKTTVSYDVVENFLVLILQDLPREDNLSHIWSALVCLPHVRFLKVEKACTVLKELAEKIRSVLLTKDSSQKHQVEEFGFVLCQVYFTMLILDSEGMQEHFSLNFFADILKKHPSCISILRVVDYYASSLNSIPVIEEDLLSILIPNLASPYHLVRFFTLRILKMLGSQQLQPPNGGKSIFEICLEAEIVPLEVQSYRDKLKWMRKLEYSFIENDLPSGFEQQLIKASLYYLLGMLYVNFKLLWDPTLDIIQSFAHGTTNLFWEVFSPHLNSAIEICEKSKMEVNAANMSKWDAEDAGAYYQNLKTFCQPTESPDVFNHRLLLWKGMELFPDVVEAKNRIIVPLLFQFMVNEIAKTDPLMASAEAVGESQDSVSPLDVEEIEEESNHVGKKSKRKRKAKIESITKRSKLDTSEAVDSMEIDTDLDVTTEGIVEKEDISDSEEESDEDIEEVEDLDNSVVEDLDNSVVEKSKKDGLDTSVVKKSKKKQFAARRFYVAKTLCGYLSVFSKFKNPKGGFKTDELQKLYCELLSSHDPIIQKLAFECVLTFKYKYLTPYKDNFYRILENKTFKTEVVLFSLDSENKVIQEEHRMDVLAILMRILYGKMLYKTGGNTSGKNLANARRSLVLRFLAGCKAEELNMFFELVFLPFKELMEDETHVAIMKIKNSTDLSNIVPVRKQHSALNTLGLIFQHLGNLVPELLPYLLKVLLIIAATSTTILEKDKENKALLEKEKKEKYLLEKETGVKDTSENEKEKILPLCVITLLKSVRTLAIMKLIQFFKTFQDYKFTADEIDAIFHSIVWPMLDGLALESVNHPSPLLRLFATWSDNARFFILFAKHHEQNMSLTPLKNIMDLYCNKLSKARVVGVISKIIFELLTAEDRYDEDSTKSFDITINCCLTLPDITIDNIPSHLGNKLIQPYVDKVLCRFEMTVSSLAKRKFKSLPTRDLKILLSISKFVEDGAQCFKLIQLLPQFLSKPKVDSESEVLILTTISYLLRKSENPDYFIKLFAPMFGKLGNQNSRTALVKVFCTIAEIKPEMRELTEIVTKANAYDPNSLGEPDYQLRLDAHKETLKKVEAEQSFNEDFIRIVIFNSSYMIRVCDDIALRSSSSNMLQKLSKILYAKISHSTDLTRLLLYETLLPEIQKGLKNPNEAVRHEFISILSAILHSWKDENGLKELAMLQDENEDLDFWENIRHLQVHRRARALLRFSDTLKEQCKGTEKVSVQYLLSYMIPIVSSFLFDAAYKKHVHVIDAAIETLGSIALALPWHHYEGLLKRFLQQLSTDVENHKTVIKIIVSLLNSFHFKPVDNKDTASTDMQNNELGETLTIEDAEMQTIDQDNSVAGPAWNETTQGESYKIYHAIKKNIMPLLHRALMRKTKRDDEHKLSGHYYPEDEDILRVPIALAMVKLLQKLPAESLKKNLPRLFLKMCDLLKSKTESIRETTRETLIKMMESLGPKHFRGLLSEMRGVLKRGYQVHVLTYTLNSILTRIAGQMEPGALDDCLKDLTEICMTELFSDMAEEKEVSKITGKLKEARCVKSYYIFEILSKFVSKSFLLDLIKPLKEALGNKQSHKVMKKVTECLRHIAIGLSDNKSVVTEKQLLFIHAIINESMSGLNKKKVEIAKPKFERPDCFLIPKEPGRSGPPAKINERTTDHVFVEFGLLLFSYYLKKDKIDKENKKNLEMLDPFIPILSDFLSSNHIKIITSSLRCLLPLYKYNLPSFKTATKKIVDSLFILINKYAAVGMGQGENFEMIVMSFKVFTVLVRDTTYLTLSEDQLKSLLSYIEQDIYDYTRQATAFTLLKAILSKKLQADEMKGIMSKIAEMAITSEKDYVRAQCRQTCLQYMLDYPLGKQLIKSLSFFIAQLEYEYKDGRVSALEIIDSMLTHFQEHVLQKHSALFLVPLAARLVNDESSNCREMAAKCIKKLLTKVQHDGRLGLFSIALTWLQAKKLSHKRLGAQLCGLFAEVEEEQFEHHLHEVLPVVTSLMCAANTEEVKSAADERSTDHFLFHVLNSVIKMLKCCPVIKKPEFSESLNLLWTELQKLILYPHLWVRLGTSQLFGLLLSTYTVEEIQEAINRKKKKKLVFLNSRQKLRDLTADFATQLQSLKKEPNSEKLNEKLGDQVIRNLVYLARVISILPEKTYNNNSSSKEDNVEVTLNWIIRKLCREAKKEVAEDKTFTQKRMCVFNFMAAFAHALGKEKVMPHLRSMLIPLCREISDGSVTDEELKKYAQERLDLIKAIVGVEDFSEVYADIQTSLSKKKAERKREKKQEAVTNPQARALKRIKKQLSKKDSKKRKIAKLRVKKKVKKPKFSDLVIAT</sequence>
<dbReference type="PANTHER" id="PTHR17695:SF11">
    <property type="entry name" value="SMALL SUBUNIT PROCESSOME COMPONENT 20 HOMOLOG"/>
    <property type="match status" value="1"/>
</dbReference>
<evidence type="ECO:0000313" key="6">
    <source>
        <dbReference type="Proteomes" id="UP000827092"/>
    </source>
</evidence>
<dbReference type="GO" id="GO:0030686">
    <property type="term" value="C:90S preribosome"/>
    <property type="evidence" value="ECO:0007669"/>
    <property type="project" value="TreeGrafter"/>
</dbReference>
<gene>
    <name evidence="5" type="ORF">JTE90_018389</name>
</gene>
<dbReference type="Pfam" id="PF23099">
    <property type="entry name" value="UTP20_C"/>
    <property type="match status" value="1"/>
</dbReference>
<evidence type="ECO:0000256" key="1">
    <source>
        <dbReference type="SAM" id="MobiDB-lite"/>
    </source>
</evidence>
<reference evidence="5 6" key="1">
    <citation type="journal article" date="2022" name="Nat. Ecol. Evol.">
        <title>A masculinizing supergene underlies an exaggerated male reproductive morph in a spider.</title>
        <authorList>
            <person name="Hendrickx F."/>
            <person name="De Corte Z."/>
            <person name="Sonet G."/>
            <person name="Van Belleghem S.M."/>
            <person name="Kostlbacher S."/>
            <person name="Vangestel C."/>
        </authorList>
    </citation>
    <scope>NUCLEOTIDE SEQUENCE [LARGE SCALE GENOMIC DNA]</scope>
    <source>
        <strain evidence="5">W744_W776</strain>
    </source>
</reference>
<protein>
    <recommendedName>
        <fullName evidence="7">Small subunit processome component 20 homolog</fullName>
    </recommendedName>
</protein>
<dbReference type="Pfam" id="PF20416">
    <property type="entry name" value="UTP20"/>
    <property type="match status" value="1"/>
</dbReference>
<name>A0AAV6U9T8_9ARAC</name>
<dbReference type="EMBL" id="JAFNEN010000543">
    <property type="protein sequence ID" value="KAG8180889.1"/>
    <property type="molecule type" value="Genomic_DNA"/>
</dbReference>
<accession>A0AAV6U9T8</accession>
<feature type="region of interest" description="Disordered" evidence="1">
    <location>
        <begin position="843"/>
        <end position="872"/>
    </location>
</feature>
<dbReference type="InterPro" id="IPR057525">
    <property type="entry name" value="UTP20_C"/>
</dbReference>
<dbReference type="PANTHER" id="PTHR17695">
    <property type="entry name" value="SMALL SUBUNIT PROCESSOME COMPONENT 20 HOMOLOG"/>
    <property type="match status" value="1"/>
</dbReference>
<feature type="compositionally biased region" description="Acidic residues" evidence="1">
    <location>
        <begin position="916"/>
        <end position="932"/>
    </location>
</feature>
<evidence type="ECO:0008006" key="7">
    <source>
        <dbReference type="Google" id="ProtNLM"/>
    </source>
</evidence>
<evidence type="ECO:0000259" key="3">
    <source>
        <dbReference type="Pfam" id="PF20416"/>
    </source>
</evidence>
<dbReference type="InterPro" id="IPR052575">
    <property type="entry name" value="SSU_processome_comp_20"/>
</dbReference>
<dbReference type="InterPro" id="IPR016024">
    <property type="entry name" value="ARM-type_fold"/>
</dbReference>
<feature type="region of interest" description="Disordered" evidence="1">
    <location>
        <begin position="2743"/>
        <end position="2783"/>
    </location>
</feature>
<dbReference type="Gene3D" id="1.25.10.10">
    <property type="entry name" value="Leucine-rich Repeat Variant"/>
    <property type="match status" value="2"/>
</dbReference>
<evidence type="ECO:0000259" key="2">
    <source>
        <dbReference type="Pfam" id="PF07539"/>
    </source>
</evidence>
<dbReference type="InterPro" id="IPR011989">
    <property type="entry name" value="ARM-like"/>
</dbReference>
<comment type="caution">
    <text evidence="5">The sequence shown here is derived from an EMBL/GenBank/DDBJ whole genome shotgun (WGS) entry which is preliminary data.</text>
</comment>
<feature type="compositionally biased region" description="Basic residues" evidence="1">
    <location>
        <begin position="2763"/>
        <end position="2783"/>
    </location>
</feature>
<dbReference type="SUPFAM" id="SSF48371">
    <property type="entry name" value="ARM repeat"/>
    <property type="match status" value="2"/>
</dbReference>
<feature type="region of interest" description="Disordered" evidence="1">
    <location>
        <begin position="909"/>
        <end position="932"/>
    </location>
</feature>
<dbReference type="Pfam" id="PF07539">
    <property type="entry name" value="UTP20_N"/>
    <property type="match status" value="1"/>
</dbReference>
<organism evidence="5 6">
    <name type="scientific">Oedothorax gibbosus</name>
    <dbReference type="NCBI Taxonomy" id="931172"/>
    <lineage>
        <taxon>Eukaryota</taxon>
        <taxon>Metazoa</taxon>
        <taxon>Ecdysozoa</taxon>
        <taxon>Arthropoda</taxon>
        <taxon>Chelicerata</taxon>
        <taxon>Arachnida</taxon>
        <taxon>Araneae</taxon>
        <taxon>Araneomorphae</taxon>
        <taxon>Entelegynae</taxon>
        <taxon>Araneoidea</taxon>
        <taxon>Linyphiidae</taxon>
        <taxon>Erigoninae</taxon>
        <taxon>Oedothorax</taxon>
    </lineage>
</organism>
<dbReference type="GO" id="GO:0032040">
    <property type="term" value="C:small-subunit processome"/>
    <property type="evidence" value="ECO:0007669"/>
    <property type="project" value="TreeGrafter"/>
</dbReference>
<dbReference type="InterPro" id="IPR046523">
    <property type="entry name" value="UTP20_dom"/>
</dbReference>
<proteinExistence type="predicted"/>